<dbReference type="Gene3D" id="3.40.640.10">
    <property type="entry name" value="Type I PLP-dependent aspartate aminotransferase-like (Major domain)"/>
    <property type="match status" value="1"/>
</dbReference>
<dbReference type="CDD" id="cd00616">
    <property type="entry name" value="AHBA_syn"/>
    <property type="match status" value="1"/>
</dbReference>
<comment type="similarity">
    <text evidence="2 5">Belongs to the DegT/DnrJ/EryC1 family.</text>
</comment>
<evidence type="ECO:0000256" key="5">
    <source>
        <dbReference type="RuleBase" id="RU004508"/>
    </source>
</evidence>
<dbReference type="OrthoDB" id="9810913at2"/>
<evidence type="ECO:0000256" key="2">
    <source>
        <dbReference type="ARBA" id="ARBA00037999"/>
    </source>
</evidence>
<evidence type="ECO:0000256" key="3">
    <source>
        <dbReference type="PIRSR" id="PIRSR000390-1"/>
    </source>
</evidence>
<feature type="modified residue" description="N6-(pyridoxal phosphate)lysine" evidence="4">
    <location>
        <position position="181"/>
    </location>
</feature>
<dbReference type="RefSeq" id="WP_049684734.1">
    <property type="nucleotide sequence ID" value="NZ_CP009170.1"/>
</dbReference>
<dbReference type="InterPro" id="IPR000653">
    <property type="entry name" value="DegT/StrS_aminotransferase"/>
</dbReference>
<name>A0A097APX1_THEKI</name>
<accession>A0A097APX1</accession>
<dbReference type="InterPro" id="IPR015424">
    <property type="entry name" value="PyrdxlP-dep_Trfase"/>
</dbReference>
<dbReference type="PIRSF" id="PIRSF000390">
    <property type="entry name" value="PLP_StrS"/>
    <property type="match status" value="1"/>
</dbReference>
<reference evidence="7" key="1">
    <citation type="journal article" date="2015" name="Genome Announc.">
        <title>Whole-Genome Sequences of 80 Environmental and Clinical Isolates of Burkholderia pseudomallei.</title>
        <authorList>
            <person name="Johnson S.L."/>
            <person name="Baker A.L."/>
            <person name="Chain P.S."/>
            <person name="Currie B.J."/>
            <person name="Daligault H.E."/>
            <person name="Davenport K.W."/>
            <person name="Davis C.B."/>
            <person name="Inglis T.J."/>
            <person name="Kaestli M."/>
            <person name="Koren S."/>
            <person name="Mayo M."/>
            <person name="Merritt A.J."/>
            <person name="Price E.P."/>
            <person name="Sarovich D.S."/>
            <person name="Warner J."/>
            <person name="Rosovitz M.J."/>
        </authorList>
    </citation>
    <scope>NUCLEOTIDE SEQUENCE [LARGE SCALE GENOMIC DNA]</scope>
    <source>
        <strain evidence="7">DSM 2030</strain>
    </source>
</reference>
<dbReference type="HOGENOM" id="CLU_033332_7_2_9"/>
<dbReference type="GO" id="GO:0030170">
    <property type="term" value="F:pyridoxal phosphate binding"/>
    <property type="evidence" value="ECO:0007669"/>
    <property type="project" value="UniProtKB-ARBA"/>
</dbReference>
<dbReference type="GO" id="GO:0008483">
    <property type="term" value="F:transaminase activity"/>
    <property type="evidence" value="ECO:0007669"/>
    <property type="project" value="TreeGrafter"/>
</dbReference>
<proteinExistence type="inferred from homology"/>
<dbReference type="KEGG" id="tki:TKV_c06740"/>
<evidence type="ECO:0000256" key="1">
    <source>
        <dbReference type="ARBA" id="ARBA00022898"/>
    </source>
</evidence>
<dbReference type="AlphaFoldDB" id="A0A097APX1"/>
<dbReference type="STRING" id="2325.TKV_c06740"/>
<dbReference type="EMBL" id="CP009170">
    <property type="protein sequence ID" value="AIS51858.1"/>
    <property type="molecule type" value="Genomic_DNA"/>
</dbReference>
<sequence>MKVPLSKPDITQKEIDAVVEVLKSDILSIGPKIEEFERKIADYVGKKYAIAVNSGTSALHLIVRSLGIKDGDEVITTPFTFIASVNCFLFERAKPVFVDIDPDTLNMDINKIEEKITEKTKAILTVDVFGQPMDMEKVNEIAKKYGLKVIEDSCEALGSEYKGIKAGTLCDAGVFAFYPNKQITTAEGGVIVTDNEEIAQLSRSMRSQGRPITGLWLEHERLGFNYRLSELHAALGIVQLERIEEIIKRRSEIAEKYNERLRDVKGVKIPYIAPEVNKMSWFVYVIRVDENIDRDKVMQYLIDNGIGCRPYFTPVHLQSYVKELTGHKEGDFPITEKVARSTIALPFFNKITDEQIDYVVDKLKEAIKIYSR</sequence>
<keyword evidence="1 4" id="KW-0663">Pyridoxal phosphate</keyword>
<dbReference type="InterPro" id="IPR015422">
    <property type="entry name" value="PyrdxlP-dep_Trfase_small"/>
</dbReference>
<dbReference type="PANTHER" id="PTHR30244">
    <property type="entry name" value="TRANSAMINASE"/>
    <property type="match status" value="1"/>
</dbReference>
<protein>
    <submittedName>
        <fullName evidence="6">Polysaccharide biosynthesis protein</fullName>
    </submittedName>
</protein>
<dbReference type="eggNOG" id="COG0399">
    <property type="taxonomic scope" value="Bacteria"/>
</dbReference>
<dbReference type="PANTHER" id="PTHR30244:SF39">
    <property type="entry name" value="BLR3650 PROTEIN"/>
    <property type="match status" value="1"/>
</dbReference>
<dbReference type="FunFam" id="3.40.640.10:FF:000089">
    <property type="entry name" value="Aminotransferase, DegT/DnrJ/EryC1/StrS family"/>
    <property type="match status" value="1"/>
</dbReference>
<evidence type="ECO:0000313" key="7">
    <source>
        <dbReference type="Proteomes" id="UP000029669"/>
    </source>
</evidence>
<feature type="active site" description="Proton acceptor" evidence="3">
    <location>
        <position position="181"/>
    </location>
</feature>
<keyword evidence="7" id="KW-1185">Reference proteome</keyword>
<dbReference type="SUPFAM" id="SSF53383">
    <property type="entry name" value="PLP-dependent transferases"/>
    <property type="match status" value="1"/>
</dbReference>
<gene>
    <name evidence="6" type="ORF">TKV_c06740</name>
</gene>
<evidence type="ECO:0000313" key="6">
    <source>
        <dbReference type="EMBL" id="AIS51858.1"/>
    </source>
</evidence>
<dbReference type="Pfam" id="PF01041">
    <property type="entry name" value="DegT_DnrJ_EryC1"/>
    <property type="match status" value="1"/>
</dbReference>
<dbReference type="InterPro" id="IPR015421">
    <property type="entry name" value="PyrdxlP-dep_Trfase_major"/>
</dbReference>
<evidence type="ECO:0000256" key="4">
    <source>
        <dbReference type="PIRSR" id="PIRSR000390-2"/>
    </source>
</evidence>
<dbReference type="Proteomes" id="UP000029669">
    <property type="component" value="Chromosome"/>
</dbReference>
<organism evidence="6 7">
    <name type="scientific">Thermoanaerobacter kivui</name>
    <name type="common">Acetogenium kivui</name>
    <dbReference type="NCBI Taxonomy" id="2325"/>
    <lineage>
        <taxon>Bacteria</taxon>
        <taxon>Bacillati</taxon>
        <taxon>Bacillota</taxon>
        <taxon>Clostridia</taxon>
        <taxon>Thermoanaerobacterales</taxon>
        <taxon>Thermoanaerobacteraceae</taxon>
        <taxon>Thermoanaerobacter</taxon>
    </lineage>
</organism>
<dbReference type="Gene3D" id="3.90.1150.10">
    <property type="entry name" value="Aspartate Aminotransferase, domain 1"/>
    <property type="match status" value="1"/>
</dbReference>
<dbReference type="GO" id="GO:0000271">
    <property type="term" value="P:polysaccharide biosynthetic process"/>
    <property type="evidence" value="ECO:0007669"/>
    <property type="project" value="TreeGrafter"/>
</dbReference>